<dbReference type="EMBL" id="JACRTP010000008">
    <property type="protein sequence ID" value="MBC8629782.1"/>
    <property type="molecule type" value="Genomic_DNA"/>
</dbReference>
<dbReference type="InterPro" id="IPR002641">
    <property type="entry name" value="PNPLA_dom"/>
</dbReference>
<name>A0ABR7PEF0_9FIRM</name>
<reference evidence="6 7" key="1">
    <citation type="submission" date="2020-08" db="EMBL/GenBank/DDBJ databases">
        <title>Genome public.</title>
        <authorList>
            <person name="Liu C."/>
            <person name="Sun Q."/>
        </authorList>
    </citation>
    <scope>NUCLEOTIDE SEQUENCE [LARGE SCALE GENOMIC DNA]</scope>
    <source>
        <strain evidence="6 7">3_YM_SP_D4_24.mj</strain>
    </source>
</reference>
<dbReference type="PROSITE" id="PS51635">
    <property type="entry name" value="PNPLA"/>
    <property type="match status" value="1"/>
</dbReference>
<dbReference type="PANTHER" id="PTHR14226">
    <property type="entry name" value="NEUROPATHY TARGET ESTERASE/SWISS CHEESE D.MELANOGASTER"/>
    <property type="match status" value="1"/>
</dbReference>
<keyword evidence="2 4" id="KW-0442">Lipid degradation</keyword>
<evidence type="ECO:0000259" key="5">
    <source>
        <dbReference type="PROSITE" id="PS51635"/>
    </source>
</evidence>
<evidence type="ECO:0000256" key="3">
    <source>
        <dbReference type="ARBA" id="ARBA00023098"/>
    </source>
</evidence>
<protein>
    <submittedName>
        <fullName evidence="6">Patatin family protein</fullName>
    </submittedName>
</protein>
<keyword evidence="1 4" id="KW-0378">Hydrolase</keyword>
<feature type="short sequence motif" description="GXSXG" evidence="4">
    <location>
        <begin position="40"/>
        <end position="44"/>
    </location>
</feature>
<dbReference type="SUPFAM" id="SSF52151">
    <property type="entry name" value="FabD/lysophospholipase-like"/>
    <property type="match status" value="1"/>
</dbReference>
<dbReference type="Proteomes" id="UP000661649">
    <property type="component" value="Unassembled WGS sequence"/>
</dbReference>
<organism evidence="6 7">
    <name type="scientific">Blautia stercoris</name>
    <dbReference type="NCBI Taxonomy" id="871664"/>
    <lineage>
        <taxon>Bacteria</taxon>
        <taxon>Bacillati</taxon>
        <taxon>Bacillota</taxon>
        <taxon>Clostridia</taxon>
        <taxon>Lachnospirales</taxon>
        <taxon>Lachnospiraceae</taxon>
        <taxon>Blautia</taxon>
    </lineage>
</organism>
<dbReference type="InterPro" id="IPR045943">
    <property type="entry name" value="DUF6363"/>
</dbReference>
<evidence type="ECO:0000256" key="4">
    <source>
        <dbReference type="PROSITE-ProRule" id="PRU01161"/>
    </source>
</evidence>
<dbReference type="InterPro" id="IPR050301">
    <property type="entry name" value="NTE"/>
</dbReference>
<feature type="short sequence motif" description="DGA/G" evidence="4">
    <location>
        <begin position="162"/>
        <end position="164"/>
    </location>
</feature>
<evidence type="ECO:0000313" key="7">
    <source>
        <dbReference type="Proteomes" id="UP000661649"/>
    </source>
</evidence>
<sequence>MSKKTKTGLILEGGGMRGVFTAGILDFFIEKGLEFDTCFGVSAGACMACSYLSKQKGRGYHTFTDYMDDPEYCGIKSLIKTGDYFGTDMIYRKIPEKLNPYDYDTYNRQKTKFYAVVTNCESGNAEYKEIKDMKKDTCYVRASSSLPLMSRTVWIHKKPYLDGGITDSIPIMEAQRMGNEKNVVVLTRDRTYRKEKNKLIPAMKVRYGKKFPKLIKALENRHIGYNQTLDYLYRQEKEGKIFILQPQKPVEIGRLERDTDKLHKLYEDGYETAQNYYEALKEYLDN</sequence>
<feature type="domain" description="PNPLA" evidence="5">
    <location>
        <begin position="9"/>
        <end position="175"/>
    </location>
</feature>
<feature type="active site" description="Proton acceptor" evidence="4">
    <location>
        <position position="162"/>
    </location>
</feature>
<dbReference type="InterPro" id="IPR037483">
    <property type="entry name" value="YjjU-like"/>
</dbReference>
<evidence type="ECO:0000313" key="6">
    <source>
        <dbReference type="EMBL" id="MBC8629782.1"/>
    </source>
</evidence>
<evidence type="ECO:0000256" key="2">
    <source>
        <dbReference type="ARBA" id="ARBA00022963"/>
    </source>
</evidence>
<gene>
    <name evidence="6" type="ORF">H8712_14440</name>
</gene>
<keyword evidence="7" id="KW-1185">Reference proteome</keyword>
<dbReference type="InterPro" id="IPR016035">
    <property type="entry name" value="Acyl_Trfase/lysoPLipase"/>
</dbReference>
<comment type="caution">
    <text evidence="6">The sequence shown here is derived from an EMBL/GenBank/DDBJ whole genome shotgun (WGS) entry which is preliminary data.</text>
</comment>
<dbReference type="PANTHER" id="PTHR14226:SF25">
    <property type="entry name" value="PHOSPHOESTERASE"/>
    <property type="match status" value="1"/>
</dbReference>
<dbReference type="Pfam" id="PF19890">
    <property type="entry name" value="DUF6363"/>
    <property type="match status" value="1"/>
</dbReference>
<dbReference type="RefSeq" id="WP_187559200.1">
    <property type="nucleotide sequence ID" value="NZ_JACRTP010000008.1"/>
</dbReference>
<dbReference type="Pfam" id="PF01734">
    <property type="entry name" value="Patatin"/>
    <property type="match status" value="1"/>
</dbReference>
<evidence type="ECO:0000256" key="1">
    <source>
        <dbReference type="ARBA" id="ARBA00022801"/>
    </source>
</evidence>
<feature type="active site" description="Nucleophile" evidence="4">
    <location>
        <position position="42"/>
    </location>
</feature>
<accession>A0ABR7PEF0</accession>
<keyword evidence="3 4" id="KW-0443">Lipid metabolism</keyword>
<proteinExistence type="predicted"/>
<dbReference type="CDD" id="cd07208">
    <property type="entry name" value="Pat_hypo_Ecoli_yjju_like"/>
    <property type="match status" value="1"/>
</dbReference>
<feature type="short sequence motif" description="GXGXXG" evidence="4">
    <location>
        <begin position="13"/>
        <end position="18"/>
    </location>
</feature>
<dbReference type="Gene3D" id="3.40.1090.10">
    <property type="entry name" value="Cytosolic phospholipase A2 catalytic domain"/>
    <property type="match status" value="2"/>
</dbReference>